<dbReference type="GO" id="GO:0035243">
    <property type="term" value="F:protein-arginine omega-N symmetric methyltransferase activity"/>
    <property type="evidence" value="ECO:0007669"/>
    <property type="project" value="UniProtKB-EC"/>
</dbReference>
<dbReference type="SUPFAM" id="SSF53335">
    <property type="entry name" value="S-adenosyl-L-methionine-dependent methyltransferases"/>
    <property type="match status" value="1"/>
</dbReference>
<comment type="catalytic activity">
    <reaction evidence="6 7">
        <text>L-arginyl-[protein] + 2 S-adenosyl-L-methionine = N(omega),N(omega)'-dimethyl-L-arginyl-[protein] + 2 S-adenosyl-L-homocysteine + 2 H(+)</text>
        <dbReference type="Rhea" id="RHEA:48108"/>
        <dbReference type="Rhea" id="RHEA-COMP:10532"/>
        <dbReference type="Rhea" id="RHEA-COMP:11992"/>
        <dbReference type="ChEBI" id="CHEBI:15378"/>
        <dbReference type="ChEBI" id="CHEBI:29965"/>
        <dbReference type="ChEBI" id="CHEBI:57856"/>
        <dbReference type="ChEBI" id="CHEBI:59789"/>
        <dbReference type="ChEBI" id="CHEBI:88221"/>
        <dbReference type="EC" id="2.1.1.320"/>
    </reaction>
</comment>
<feature type="region of interest" description="Disordered" evidence="8">
    <location>
        <begin position="1"/>
        <end position="28"/>
    </location>
</feature>
<name>A0A9Q1CJ00_HOLLE</name>
<sequence length="275" mass="30732">MSELQANKLTGRDEDERSVETSGRENTMDYEVRGSSFKTTCSKTGVPIHWYDTLSKVPRGFSCFIAHEFLDALPVHKFQKTDVGWQEVLVDIDDSRSPEDLRFVLSAGATPASTVLIKKDEKRNHLEVSPQSGIVMQELSDRISTDGGMGLVVDYGHCGEKEDTLRAFQGHKLHDILKNPGSADVTADVDFNYLKEVAGDQVLTFGPVPQGQFLQMLGIQTRLKMLLRQATSKQQSDLVSGYRMLVDPAEMGERFKMLAIFPQRKDNHRPAGFPP</sequence>
<evidence type="ECO:0000256" key="1">
    <source>
        <dbReference type="ARBA" id="ARBA00004173"/>
    </source>
</evidence>
<evidence type="ECO:0000256" key="7">
    <source>
        <dbReference type="RuleBase" id="RU364114"/>
    </source>
</evidence>
<evidence type="ECO:0000256" key="3">
    <source>
        <dbReference type="ARBA" id="ARBA00022603"/>
    </source>
</evidence>
<evidence type="ECO:0000313" key="10">
    <source>
        <dbReference type="Proteomes" id="UP001152320"/>
    </source>
</evidence>
<dbReference type="EC" id="2.1.1.320" evidence="7"/>
<keyword evidence="3 7" id="KW-0489">Methyltransferase</keyword>
<evidence type="ECO:0000256" key="2">
    <source>
        <dbReference type="ARBA" id="ARBA00005891"/>
    </source>
</evidence>
<dbReference type="Pfam" id="PF02636">
    <property type="entry name" value="Methyltransf_28"/>
    <property type="match status" value="1"/>
</dbReference>
<dbReference type="InterPro" id="IPR003788">
    <property type="entry name" value="NDUFAF7"/>
</dbReference>
<comment type="caution">
    <text evidence="9">The sequence shown here is derived from an EMBL/GenBank/DDBJ whole genome shotgun (WGS) entry which is preliminary data.</text>
</comment>
<gene>
    <name evidence="9" type="ORF">HOLleu_08647</name>
</gene>
<dbReference type="GO" id="GO:0032981">
    <property type="term" value="P:mitochondrial respiratory chain complex I assembly"/>
    <property type="evidence" value="ECO:0007669"/>
    <property type="project" value="TreeGrafter"/>
</dbReference>
<evidence type="ECO:0000256" key="4">
    <source>
        <dbReference type="ARBA" id="ARBA00022679"/>
    </source>
</evidence>
<dbReference type="EMBL" id="JAIZAY010000003">
    <property type="protein sequence ID" value="KAJ8045608.1"/>
    <property type="molecule type" value="Genomic_DNA"/>
</dbReference>
<dbReference type="OrthoDB" id="438553at2759"/>
<reference evidence="9" key="1">
    <citation type="submission" date="2021-10" db="EMBL/GenBank/DDBJ databases">
        <title>Tropical sea cucumber genome reveals ecological adaptation and Cuvierian tubules defense mechanism.</title>
        <authorList>
            <person name="Chen T."/>
        </authorList>
    </citation>
    <scope>NUCLEOTIDE SEQUENCE</scope>
    <source>
        <strain evidence="9">Nanhai2018</strain>
        <tissue evidence="9">Muscle</tissue>
    </source>
</reference>
<comment type="function">
    <text evidence="7">Arginine methyltransferase involved in the assembly or stability of mitochondrial NADH:ubiquinone oxidoreductase complex (complex I).</text>
</comment>
<organism evidence="9 10">
    <name type="scientific">Holothuria leucospilota</name>
    <name type="common">Black long sea cucumber</name>
    <name type="synonym">Mertensiothuria leucospilota</name>
    <dbReference type="NCBI Taxonomy" id="206669"/>
    <lineage>
        <taxon>Eukaryota</taxon>
        <taxon>Metazoa</taxon>
        <taxon>Echinodermata</taxon>
        <taxon>Eleutherozoa</taxon>
        <taxon>Echinozoa</taxon>
        <taxon>Holothuroidea</taxon>
        <taxon>Aspidochirotacea</taxon>
        <taxon>Aspidochirotida</taxon>
        <taxon>Holothuriidae</taxon>
        <taxon>Holothuria</taxon>
    </lineage>
</organism>
<keyword evidence="5 7" id="KW-0496">Mitochondrion</keyword>
<dbReference type="GO" id="GO:0032259">
    <property type="term" value="P:methylation"/>
    <property type="evidence" value="ECO:0007669"/>
    <property type="project" value="UniProtKB-KW"/>
</dbReference>
<keyword evidence="10" id="KW-1185">Reference proteome</keyword>
<dbReference type="AlphaFoldDB" id="A0A9Q1CJ00"/>
<dbReference type="InterPro" id="IPR038375">
    <property type="entry name" value="NDUFAF7_sf"/>
</dbReference>
<proteinExistence type="inferred from homology"/>
<dbReference type="Proteomes" id="UP001152320">
    <property type="component" value="Chromosome 3"/>
</dbReference>
<evidence type="ECO:0000256" key="8">
    <source>
        <dbReference type="SAM" id="MobiDB-lite"/>
    </source>
</evidence>
<dbReference type="Gene3D" id="3.40.50.12710">
    <property type="match status" value="1"/>
</dbReference>
<dbReference type="InterPro" id="IPR029063">
    <property type="entry name" value="SAM-dependent_MTases_sf"/>
</dbReference>
<comment type="similarity">
    <text evidence="2 7">Belongs to the NDUFAF7 family.</text>
</comment>
<dbReference type="PANTHER" id="PTHR12049">
    <property type="entry name" value="PROTEIN ARGININE METHYLTRANSFERASE NDUFAF7, MITOCHONDRIAL"/>
    <property type="match status" value="1"/>
</dbReference>
<protein>
    <recommendedName>
        <fullName evidence="7">Protein arginine methyltransferase NDUFAF7</fullName>
        <ecNumber evidence="7">2.1.1.320</ecNumber>
    </recommendedName>
</protein>
<dbReference type="PANTHER" id="PTHR12049:SF7">
    <property type="entry name" value="PROTEIN ARGININE METHYLTRANSFERASE NDUFAF7, MITOCHONDRIAL"/>
    <property type="match status" value="1"/>
</dbReference>
<feature type="compositionally biased region" description="Basic and acidic residues" evidence="8">
    <location>
        <begin position="10"/>
        <end position="28"/>
    </location>
</feature>
<dbReference type="GO" id="GO:0005739">
    <property type="term" value="C:mitochondrion"/>
    <property type="evidence" value="ECO:0007669"/>
    <property type="project" value="UniProtKB-SubCell"/>
</dbReference>
<evidence type="ECO:0000313" key="9">
    <source>
        <dbReference type="EMBL" id="KAJ8045608.1"/>
    </source>
</evidence>
<evidence type="ECO:0000256" key="5">
    <source>
        <dbReference type="ARBA" id="ARBA00023128"/>
    </source>
</evidence>
<comment type="subcellular location">
    <subcellularLocation>
        <location evidence="1 7">Mitochondrion</location>
    </subcellularLocation>
</comment>
<keyword evidence="4 7" id="KW-0808">Transferase</keyword>
<evidence type="ECO:0000256" key="6">
    <source>
        <dbReference type="ARBA" id="ARBA00048612"/>
    </source>
</evidence>
<accession>A0A9Q1CJ00</accession>